<proteinExistence type="predicted"/>
<reference evidence="1 2" key="2">
    <citation type="submission" date="2018-11" db="EMBL/GenBank/DDBJ databases">
        <authorList>
            <consortium name="Pathogen Informatics"/>
        </authorList>
    </citation>
    <scope>NUCLEOTIDE SEQUENCE [LARGE SCALE GENOMIC DNA]</scope>
    <source>
        <strain evidence="1 2">Costa Rica</strain>
    </source>
</reference>
<dbReference type="AlphaFoldDB" id="A0A158PM65"/>
<organism evidence="3">
    <name type="scientific">Angiostrongylus costaricensis</name>
    <name type="common">Nematode worm</name>
    <dbReference type="NCBI Taxonomy" id="334426"/>
    <lineage>
        <taxon>Eukaryota</taxon>
        <taxon>Metazoa</taxon>
        <taxon>Ecdysozoa</taxon>
        <taxon>Nematoda</taxon>
        <taxon>Chromadorea</taxon>
        <taxon>Rhabditida</taxon>
        <taxon>Rhabditina</taxon>
        <taxon>Rhabditomorpha</taxon>
        <taxon>Strongyloidea</taxon>
        <taxon>Metastrongylidae</taxon>
        <taxon>Angiostrongylus</taxon>
    </lineage>
</organism>
<reference evidence="3" key="1">
    <citation type="submission" date="2016-04" db="UniProtKB">
        <authorList>
            <consortium name="WormBaseParasite"/>
        </authorList>
    </citation>
    <scope>IDENTIFICATION</scope>
</reference>
<dbReference type="GO" id="GO:0003677">
    <property type="term" value="F:DNA binding"/>
    <property type="evidence" value="ECO:0007669"/>
    <property type="project" value="InterPro"/>
</dbReference>
<dbReference type="Gene3D" id="1.10.150.40">
    <property type="entry name" value="Barrier-to-autointegration factor, BAF"/>
    <property type="match status" value="1"/>
</dbReference>
<accession>A0A158PM65</accession>
<dbReference type="Pfam" id="PF02961">
    <property type="entry name" value="SAM_BAF"/>
    <property type="match status" value="1"/>
</dbReference>
<dbReference type="InterPro" id="IPR036617">
    <property type="entry name" value="BAF_sf"/>
</dbReference>
<dbReference type="EMBL" id="UYYA01004956">
    <property type="protein sequence ID" value="VDM63844.1"/>
    <property type="molecule type" value="Genomic_DNA"/>
</dbReference>
<keyword evidence="2" id="KW-1185">Reference proteome</keyword>
<evidence type="ECO:0000313" key="2">
    <source>
        <dbReference type="Proteomes" id="UP000267027"/>
    </source>
</evidence>
<dbReference type="STRING" id="334426.A0A158PM65"/>
<dbReference type="OrthoDB" id="9997163at2759"/>
<protein>
    <submittedName>
        <fullName evidence="3">Ribosomal_S7 domain-containing protein</fullName>
    </submittedName>
</protein>
<evidence type="ECO:0000313" key="1">
    <source>
        <dbReference type="EMBL" id="VDM63844.1"/>
    </source>
</evidence>
<evidence type="ECO:0000313" key="3">
    <source>
        <dbReference type="WBParaSite" id="ACOC_0001225801-mRNA-1"/>
    </source>
</evidence>
<dbReference type="Proteomes" id="UP000267027">
    <property type="component" value="Unassembled WGS sequence"/>
</dbReference>
<dbReference type="InterPro" id="IPR004122">
    <property type="entry name" value="BAF_prot"/>
</dbReference>
<name>A0A158PM65_ANGCS</name>
<dbReference type="SUPFAM" id="SSF47798">
    <property type="entry name" value="Barrier-to-autointegration factor, BAF"/>
    <property type="match status" value="1"/>
</dbReference>
<dbReference type="WBParaSite" id="ACOC_0001225801-mRNA-1">
    <property type="protein sequence ID" value="ACOC_0001225801-mRNA-1"/>
    <property type="gene ID" value="ACOC_0001225801"/>
</dbReference>
<sequence length="138" mass="15449">MSPSVKRREFVNEPIRGKPISAIARFAHKRCKIIVDLVYDKAYILFGQFLIYRMERFIKSLMVVDHLLDTLADGEQSRAMAELKERNKASCQTMFNYTETLRLTLGRGGMGRTAGGGKGVVGAVIMVGQFGAYRLVAE</sequence>
<gene>
    <name evidence="1" type="ORF">ACOC_LOCUS12259</name>
</gene>